<dbReference type="PROSITE" id="PS51257">
    <property type="entry name" value="PROKAR_LIPOPROTEIN"/>
    <property type="match status" value="1"/>
</dbReference>
<dbReference type="RefSeq" id="WP_120355332.1">
    <property type="nucleotide sequence ID" value="NZ_RAQO01000006.1"/>
</dbReference>
<reference evidence="8 9" key="1">
    <citation type="submission" date="2018-09" db="EMBL/GenBank/DDBJ databases">
        <authorList>
            <person name="Wang Z."/>
        </authorList>
    </citation>
    <scope>NUCLEOTIDE SEQUENCE [LARGE SCALE GENOMIC DNA]</scope>
    <source>
        <strain evidence="8 9">ALS 81</strain>
    </source>
</reference>
<evidence type="ECO:0000256" key="5">
    <source>
        <dbReference type="ARBA" id="ARBA00038253"/>
    </source>
</evidence>
<comment type="caution">
    <text evidence="8">The sequence shown here is derived from an EMBL/GenBank/DDBJ whole genome shotgun (WGS) entry which is preliminary data.</text>
</comment>
<comment type="subcellular location">
    <subcellularLocation>
        <location evidence="1">Cytoplasm</location>
    </subcellularLocation>
</comment>
<dbReference type="InterPro" id="IPR051476">
    <property type="entry name" value="Bac_ResReg_Asp_Phosphatase"/>
</dbReference>
<dbReference type="AlphaFoldDB" id="A0A420EBN1"/>
<keyword evidence="6" id="KW-1133">Transmembrane helix</keyword>
<dbReference type="InterPro" id="IPR019734">
    <property type="entry name" value="TPR_rpt"/>
</dbReference>
<dbReference type="EMBL" id="RAQO01000006">
    <property type="protein sequence ID" value="RKF18107.1"/>
    <property type="molecule type" value="Genomic_DNA"/>
</dbReference>
<keyword evidence="6" id="KW-0472">Membrane</keyword>
<gene>
    <name evidence="8" type="ORF">DBZ36_12795</name>
</gene>
<evidence type="ECO:0000256" key="6">
    <source>
        <dbReference type="SAM" id="Phobius"/>
    </source>
</evidence>
<name>A0A420EBN1_9ALTE</name>
<evidence type="ECO:0000256" key="1">
    <source>
        <dbReference type="ARBA" id="ARBA00004496"/>
    </source>
</evidence>
<dbReference type="OrthoDB" id="5900357at2"/>
<feature type="signal peptide" evidence="7">
    <location>
        <begin position="1"/>
        <end position="25"/>
    </location>
</feature>
<evidence type="ECO:0000256" key="3">
    <source>
        <dbReference type="ARBA" id="ARBA00022737"/>
    </source>
</evidence>
<evidence type="ECO:0000256" key="4">
    <source>
        <dbReference type="ARBA" id="ARBA00022803"/>
    </source>
</evidence>
<keyword evidence="3" id="KW-0677">Repeat</keyword>
<dbReference type="GO" id="GO:0005737">
    <property type="term" value="C:cytoplasm"/>
    <property type="evidence" value="ECO:0007669"/>
    <property type="project" value="UniProtKB-SubCell"/>
</dbReference>
<keyword evidence="2" id="KW-0963">Cytoplasm</keyword>
<proteinExistence type="inferred from homology"/>
<keyword evidence="6" id="KW-0812">Transmembrane</keyword>
<keyword evidence="7" id="KW-0732">Signal</keyword>
<feature type="chain" id="PRO_5019540640" evidence="7">
    <location>
        <begin position="26"/>
        <end position="725"/>
    </location>
</feature>
<protein>
    <submittedName>
        <fullName evidence="8">Uncharacterized protein</fullName>
    </submittedName>
</protein>
<keyword evidence="9" id="KW-1185">Reference proteome</keyword>
<feature type="transmembrane region" description="Helical" evidence="6">
    <location>
        <begin position="480"/>
        <end position="500"/>
    </location>
</feature>
<evidence type="ECO:0000313" key="9">
    <source>
        <dbReference type="Proteomes" id="UP000286482"/>
    </source>
</evidence>
<evidence type="ECO:0000256" key="7">
    <source>
        <dbReference type="SAM" id="SignalP"/>
    </source>
</evidence>
<dbReference type="Proteomes" id="UP000286482">
    <property type="component" value="Unassembled WGS sequence"/>
</dbReference>
<dbReference type="InterPro" id="IPR011990">
    <property type="entry name" value="TPR-like_helical_dom_sf"/>
</dbReference>
<evidence type="ECO:0000313" key="8">
    <source>
        <dbReference type="EMBL" id="RKF18107.1"/>
    </source>
</evidence>
<sequence length="725" mass="81709">MTKLSCLYTSFIFGIASCISSTVQAYETGRINVDSSFQAQQSMLLSEPSRCLSELETKEPLSKANGKLLVESQLLLSAHKLAALCAFNDRNYVSAMNHINTAFKVLDPSRVQDHFELLLIQVLVQVKVPELAHNNENNLNQARQLIEKFSEVNTPSHNYQVERIAGNFYHRNGRSSEALQALLKAKEYAYASKDELLNAWAEYRLAQFYLSDNQNQLALTHFNAAASIVEKLGSNTAYYLDALSNREMALIYLSKQDFQKALNKQNQAIVATSKLPNPRLKADMLSSLGKIYNLQGEYASAVIPLMNARDFARKAKSLMLLSRINMYLGESYSNTGEYELALSHLQSARQQYQKQKNPSLELQVMLLLARLQLQQNEPALAVLQLQKAEQLANTIGLTHRNAEVYRLLALAYEMNDSFENALNEYKVFHEIDQQYQALSRAEFADDFKHHVQLMEQGQQLSEVTGLKAELELELQNLSQIAVTAISLLFLSVFAVLFLSYRNGFRSKRIAELTMQLEVNPYTHWQELLFHRDPLQQLRSHYLVTGSKPVFVALISVEDLRTADGNPISQHNAPLYFERLAGKAGDQKNSSLVFGHLGLHHALVLSDGQTTDGESLSKNLLEIFEQLHSQYGYKAYLSVAACPIPFLEKSPDALNNQTILQVLQLSLFALKKPYRYADKPNWISLKAQPWTPAAFFGDAIAQDLSNAIDKGLVKVKSSVELIDLAW</sequence>
<dbReference type="Pfam" id="PF13424">
    <property type="entry name" value="TPR_12"/>
    <property type="match status" value="1"/>
</dbReference>
<dbReference type="Gene3D" id="1.25.40.10">
    <property type="entry name" value="Tetratricopeptide repeat domain"/>
    <property type="match status" value="3"/>
</dbReference>
<keyword evidence="4" id="KW-0802">TPR repeat</keyword>
<comment type="similarity">
    <text evidence="5">Belongs to the Rap family.</text>
</comment>
<dbReference type="PANTHER" id="PTHR46630">
    <property type="entry name" value="TETRATRICOPEPTIDE REPEAT PROTEIN 29"/>
    <property type="match status" value="1"/>
</dbReference>
<dbReference type="SMART" id="SM00028">
    <property type="entry name" value="TPR"/>
    <property type="match status" value="7"/>
</dbReference>
<organism evidence="8 9">
    <name type="scientific">Alginatibacterium sediminis</name>
    <dbReference type="NCBI Taxonomy" id="2164068"/>
    <lineage>
        <taxon>Bacteria</taxon>
        <taxon>Pseudomonadati</taxon>
        <taxon>Pseudomonadota</taxon>
        <taxon>Gammaproteobacteria</taxon>
        <taxon>Alteromonadales</taxon>
        <taxon>Alteromonadaceae</taxon>
        <taxon>Alginatibacterium</taxon>
    </lineage>
</organism>
<dbReference type="SUPFAM" id="SSF48452">
    <property type="entry name" value="TPR-like"/>
    <property type="match status" value="2"/>
</dbReference>
<accession>A0A420EBN1</accession>
<dbReference type="PANTHER" id="PTHR46630:SF1">
    <property type="entry name" value="TETRATRICOPEPTIDE REPEAT PROTEIN 29"/>
    <property type="match status" value="1"/>
</dbReference>
<evidence type="ECO:0000256" key="2">
    <source>
        <dbReference type="ARBA" id="ARBA00022490"/>
    </source>
</evidence>